<proteinExistence type="predicted"/>
<evidence type="ECO:0000256" key="1">
    <source>
        <dbReference type="SAM" id="MobiDB-lite"/>
    </source>
</evidence>
<protein>
    <submittedName>
        <fullName evidence="3">Uncharacterized protein</fullName>
    </submittedName>
</protein>
<dbReference type="STRING" id="380244.SAMN05216298_2296"/>
<keyword evidence="2" id="KW-0812">Transmembrane</keyword>
<feature type="transmembrane region" description="Helical" evidence="2">
    <location>
        <begin position="96"/>
        <end position="116"/>
    </location>
</feature>
<evidence type="ECO:0000256" key="2">
    <source>
        <dbReference type="SAM" id="Phobius"/>
    </source>
</evidence>
<dbReference type="EMBL" id="FNGF01000003">
    <property type="protein sequence ID" value="SDL01821.1"/>
    <property type="molecule type" value="Genomic_DNA"/>
</dbReference>
<evidence type="ECO:0000313" key="4">
    <source>
        <dbReference type="Proteomes" id="UP000198662"/>
    </source>
</evidence>
<feature type="transmembrane region" description="Helical" evidence="2">
    <location>
        <begin position="50"/>
        <end position="69"/>
    </location>
</feature>
<keyword evidence="2" id="KW-1133">Transmembrane helix</keyword>
<sequence length="193" mass="20663">MIALGFNEPMTTVLDLPLHPLAVHAPIILEALLVLLGAGYLFVPPLRQRVGWAAALLVLLAPASVYGSIFTGEQFADFTYGAGEWPDPVQQHHDNAYWLLWTLVALVPVWFLFAGLDRGRRAALLRNGDAPKPAPTEDGETASTGSDDPAAAGRKVIMFILGAVALALLGLAAWWLFKTGHTGADMVWGGVVQ</sequence>
<organism evidence="3 4">
    <name type="scientific">Glycomyces sambucus</name>
    <dbReference type="NCBI Taxonomy" id="380244"/>
    <lineage>
        <taxon>Bacteria</taxon>
        <taxon>Bacillati</taxon>
        <taxon>Actinomycetota</taxon>
        <taxon>Actinomycetes</taxon>
        <taxon>Glycomycetales</taxon>
        <taxon>Glycomycetaceae</taxon>
        <taxon>Glycomyces</taxon>
    </lineage>
</organism>
<feature type="transmembrane region" description="Helical" evidence="2">
    <location>
        <begin position="156"/>
        <end position="177"/>
    </location>
</feature>
<feature type="transmembrane region" description="Helical" evidence="2">
    <location>
        <begin position="20"/>
        <end position="43"/>
    </location>
</feature>
<dbReference type="AlphaFoldDB" id="A0A1G9GMA9"/>
<name>A0A1G9GMA9_9ACTN</name>
<keyword evidence="2" id="KW-0472">Membrane</keyword>
<evidence type="ECO:0000313" key="3">
    <source>
        <dbReference type="EMBL" id="SDL01821.1"/>
    </source>
</evidence>
<reference evidence="4" key="1">
    <citation type="submission" date="2016-10" db="EMBL/GenBank/DDBJ databases">
        <authorList>
            <person name="Varghese N."/>
            <person name="Submissions S."/>
        </authorList>
    </citation>
    <scope>NUCLEOTIDE SEQUENCE [LARGE SCALE GENOMIC DNA]</scope>
    <source>
        <strain evidence="4">CGMCC 4.3147</strain>
    </source>
</reference>
<keyword evidence="4" id="KW-1185">Reference proteome</keyword>
<feature type="region of interest" description="Disordered" evidence="1">
    <location>
        <begin position="127"/>
        <end position="147"/>
    </location>
</feature>
<dbReference type="Proteomes" id="UP000198662">
    <property type="component" value="Unassembled WGS sequence"/>
</dbReference>
<accession>A0A1G9GMA9</accession>
<gene>
    <name evidence="3" type="ORF">SAMN05216298_2296</name>
</gene>